<feature type="domain" description="Penicillin-binding protein transpeptidase" evidence="16">
    <location>
        <begin position="374"/>
        <end position="627"/>
    </location>
</feature>
<dbReference type="KEGG" id="cans:GP473_08705"/>
<keyword evidence="4" id="KW-0645">Protease</keyword>
<evidence type="ECO:0000313" key="19">
    <source>
        <dbReference type="Proteomes" id="UP000515275"/>
    </source>
</evidence>
<keyword evidence="8" id="KW-0133">Cell shape</keyword>
<evidence type="ECO:0000256" key="7">
    <source>
        <dbReference type="ARBA" id="ARBA00022801"/>
    </source>
</evidence>
<feature type="region of interest" description="Disordered" evidence="14">
    <location>
        <begin position="689"/>
        <end position="753"/>
    </location>
</feature>
<keyword evidence="15" id="KW-1133">Transmembrane helix</keyword>
<evidence type="ECO:0000256" key="14">
    <source>
        <dbReference type="SAM" id="MobiDB-lite"/>
    </source>
</evidence>
<dbReference type="FunFam" id="1.10.3810.10:FF:000001">
    <property type="entry name" value="Penicillin-binding protein 1A"/>
    <property type="match status" value="1"/>
</dbReference>
<evidence type="ECO:0000256" key="9">
    <source>
        <dbReference type="ARBA" id="ARBA00022984"/>
    </source>
</evidence>
<dbReference type="Gene3D" id="3.40.710.10">
    <property type="entry name" value="DD-peptidase/beta-lactamase superfamily"/>
    <property type="match status" value="1"/>
</dbReference>
<gene>
    <name evidence="18" type="ORF">GP473_08705</name>
</gene>
<organism evidence="18 19">
    <name type="scientific">Corynebacterium anserum</name>
    <dbReference type="NCBI Taxonomy" id="2684406"/>
    <lineage>
        <taxon>Bacteria</taxon>
        <taxon>Bacillati</taxon>
        <taxon>Actinomycetota</taxon>
        <taxon>Actinomycetes</taxon>
        <taxon>Mycobacteriales</taxon>
        <taxon>Corynebacteriaceae</taxon>
        <taxon>Corynebacterium</taxon>
    </lineage>
</organism>
<evidence type="ECO:0000256" key="15">
    <source>
        <dbReference type="SAM" id="Phobius"/>
    </source>
</evidence>
<keyword evidence="3" id="KW-0121">Carboxypeptidase</keyword>
<proteinExistence type="inferred from homology"/>
<keyword evidence="10" id="KW-0511">Multifunctional enzyme</keyword>
<protein>
    <submittedName>
        <fullName evidence="18">Penicillin-binding protein</fullName>
    </submittedName>
</protein>
<dbReference type="EMBL" id="CP046883">
    <property type="protein sequence ID" value="QNH96717.1"/>
    <property type="molecule type" value="Genomic_DNA"/>
</dbReference>
<evidence type="ECO:0000256" key="4">
    <source>
        <dbReference type="ARBA" id="ARBA00022670"/>
    </source>
</evidence>
<keyword evidence="5" id="KW-0328">Glycosyltransferase</keyword>
<reference evidence="18 19" key="1">
    <citation type="submission" date="2019-12" db="EMBL/GenBank/DDBJ databases">
        <title>Corynebacterium sp. nov., isolated from feces of the Anser Albifrons in China.</title>
        <authorList>
            <person name="Liu Q."/>
        </authorList>
    </citation>
    <scope>NUCLEOTIDE SEQUENCE [LARGE SCALE GENOMIC DNA]</scope>
    <source>
        <strain evidence="18 19">23H37-10</strain>
    </source>
</reference>
<evidence type="ECO:0000256" key="2">
    <source>
        <dbReference type="ARBA" id="ARBA00007739"/>
    </source>
</evidence>
<dbReference type="AlphaFoldDB" id="A0A7G7YQE7"/>
<dbReference type="SUPFAM" id="SSF53955">
    <property type="entry name" value="Lysozyme-like"/>
    <property type="match status" value="1"/>
</dbReference>
<dbReference type="GO" id="GO:0030288">
    <property type="term" value="C:outer membrane-bounded periplasmic space"/>
    <property type="evidence" value="ECO:0007669"/>
    <property type="project" value="TreeGrafter"/>
</dbReference>
<dbReference type="InterPro" id="IPR023346">
    <property type="entry name" value="Lysozyme-like_dom_sf"/>
</dbReference>
<evidence type="ECO:0000259" key="16">
    <source>
        <dbReference type="Pfam" id="PF00905"/>
    </source>
</evidence>
<dbReference type="Pfam" id="PF00912">
    <property type="entry name" value="Transgly"/>
    <property type="match status" value="1"/>
</dbReference>
<sequence length="764" mass="80714">MSEDSARVSKVNTASNSQLSSVGKLLAAILAGGLLCALALAPFAAAGAWMVNSSVETMNSNLQDISANDKLPQTSTITDRNGKPIAWIYKQHRYEVSPSDISQEMKDSIVAIEDRRFYEHNGVDIRGTLRAVLANFASGGVSEGASTINQQYVKNYLLLINAKDDEDRSAAIETSIPRKLREIRMAGDLDDKLSKEEILARYLNLISFGHNAYGIEAAARTYFGIPAKKLNTAQSAFLAGVVQSTSSLDPYTNPDRAKDRRNAVLQARVAAGTLTQADADQAAAQPLGVLKEPRTLPNGCIGAGGSGFFCDYVMEWLAKQGLNQDDVASGGYTIKTTLDPVAQKAAEEASATYVSPETPGVSEATNFIAPRNNAHEVVAMASSRTYGLDSSKHQTVNPVTHSLQGHGAGSIFKIFPAALAIQDGMGLDTVLAVPHRLEIDGMGNGGADNCPPGKYCVENASAYKSQMTLKEALATSPNTPFVKMLKDVGVKRSVDLAVKLGLRSYAEKGSYNQDTSLADYIKDNNMGSFVLGPTPVNPVELTNVAASIADNGRWCEPLPVLSVTPANGQPVPLKKTPCEQALAPDIAHALANAMGSDVSRGTASAAAAQTGWNGPLSSKTGTTETNYSAAFLGFTPGWAGTSYIFNDEGKASSLCTAPVRQCSTGDLFGGREPAMTFFSASNQAIGAYGGPRLPDYDPKYNRGTNPPAPPAGSGRNNQNQRPSGGGTGSNPDSNRPAPNNRPPLINPDLNGLRQSIEDLLRSFG</sequence>
<dbReference type="InterPro" id="IPR036950">
    <property type="entry name" value="PBP_transglycosylase"/>
</dbReference>
<feature type="transmembrane region" description="Helical" evidence="15">
    <location>
        <begin position="25"/>
        <end position="51"/>
    </location>
</feature>
<keyword evidence="15" id="KW-0472">Membrane</keyword>
<dbReference type="Gene3D" id="1.10.3810.10">
    <property type="entry name" value="Biosynthetic peptidoglycan transglycosylase-like"/>
    <property type="match status" value="1"/>
</dbReference>
<keyword evidence="11" id="KW-0961">Cell wall biogenesis/degradation</keyword>
<dbReference type="PANTHER" id="PTHR32282:SF33">
    <property type="entry name" value="PEPTIDOGLYCAN GLYCOSYLTRANSFERASE"/>
    <property type="match status" value="1"/>
</dbReference>
<dbReference type="GO" id="GO:0071555">
    <property type="term" value="P:cell wall organization"/>
    <property type="evidence" value="ECO:0007669"/>
    <property type="project" value="UniProtKB-KW"/>
</dbReference>
<name>A0A7G7YQE7_9CORY</name>
<dbReference type="InterPro" id="IPR012338">
    <property type="entry name" value="Beta-lactam/transpept-like"/>
</dbReference>
<dbReference type="GO" id="GO:0008360">
    <property type="term" value="P:regulation of cell shape"/>
    <property type="evidence" value="ECO:0007669"/>
    <property type="project" value="UniProtKB-KW"/>
</dbReference>
<dbReference type="InterPro" id="IPR001460">
    <property type="entry name" value="PCN-bd_Tpept"/>
</dbReference>
<dbReference type="GO" id="GO:0008658">
    <property type="term" value="F:penicillin binding"/>
    <property type="evidence" value="ECO:0007669"/>
    <property type="project" value="InterPro"/>
</dbReference>
<comment type="catalytic activity">
    <reaction evidence="12">
        <text>Preferential cleavage: (Ac)2-L-Lys-D-Ala-|-D-Ala. Also transpeptidation of peptidyl-alanyl moieties that are N-acyl substituents of D-alanine.</text>
        <dbReference type="EC" id="3.4.16.4"/>
    </reaction>
</comment>
<comment type="catalytic activity">
    <reaction evidence="13">
        <text>[GlcNAc-(1-&gt;4)-Mur2Ac(oyl-L-Ala-gamma-D-Glu-L-Lys-D-Ala-D-Ala)](n)-di-trans,octa-cis-undecaprenyl diphosphate + beta-D-GlcNAc-(1-&gt;4)-Mur2Ac(oyl-L-Ala-gamma-D-Glu-L-Lys-D-Ala-D-Ala)-di-trans,octa-cis-undecaprenyl diphosphate = [GlcNAc-(1-&gt;4)-Mur2Ac(oyl-L-Ala-gamma-D-Glu-L-Lys-D-Ala-D-Ala)](n+1)-di-trans,octa-cis-undecaprenyl diphosphate + di-trans,octa-cis-undecaprenyl diphosphate + H(+)</text>
        <dbReference type="Rhea" id="RHEA:23708"/>
        <dbReference type="Rhea" id="RHEA-COMP:9602"/>
        <dbReference type="Rhea" id="RHEA-COMP:9603"/>
        <dbReference type="ChEBI" id="CHEBI:15378"/>
        <dbReference type="ChEBI" id="CHEBI:58405"/>
        <dbReference type="ChEBI" id="CHEBI:60033"/>
        <dbReference type="ChEBI" id="CHEBI:78435"/>
        <dbReference type="EC" id="2.4.99.28"/>
    </reaction>
</comment>
<evidence type="ECO:0000313" key="18">
    <source>
        <dbReference type="EMBL" id="QNH96717.1"/>
    </source>
</evidence>
<evidence type="ECO:0000256" key="5">
    <source>
        <dbReference type="ARBA" id="ARBA00022676"/>
    </source>
</evidence>
<evidence type="ECO:0000256" key="10">
    <source>
        <dbReference type="ARBA" id="ARBA00023268"/>
    </source>
</evidence>
<evidence type="ECO:0000256" key="12">
    <source>
        <dbReference type="ARBA" id="ARBA00034000"/>
    </source>
</evidence>
<dbReference type="GO" id="GO:0009252">
    <property type="term" value="P:peptidoglycan biosynthetic process"/>
    <property type="evidence" value="ECO:0007669"/>
    <property type="project" value="UniProtKB-KW"/>
</dbReference>
<evidence type="ECO:0000256" key="11">
    <source>
        <dbReference type="ARBA" id="ARBA00023316"/>
    </source>
</evidence>
<evidence type="ECO:0000256" key="6">
    <source>
        <dbReference type="ARBA" id="ARBA00022679"/>
    </source>
</evidence>
<accession>A0A7G7YQE7</accession>
<keyword evidence="6" id="KW-0808">Transferase</keyword>
<comment type="similarity">
    <text evidence="1">In the C-terminal section; belongs to the transpeptidase family.</text>
</comment>
<dbReference type="InterPro" id="IPR001264">
    <property type="entry name" value="Glyco_trans_51"/>
</dbReference>
<dbReference type="InterPro" id="IPR050396">
    <property type="entry name" value="Glycosyltr_51/Transpeptidase"/>
</dbReference>
<dbReference type="GO" id="GO:0006508">
    <property type="term" value="P:proteolysis"/>
    <property type="evidence" value="ECO:0007669"/>
    <property type="project" value="UniProtKB-KW"/>
</dbReference>
<evidence type="ECO:0000256" key="8">
    <source>
        <dbReference type="ARBA" id="ARBA00022960"/>
    </source>
</evidence>
<dbReference type="SUPFAM" id="SSF56601">
    <property type="entry name" value="beta-lactamase/transpeptidase-like"/>
    <property type="match status" value="1"/>
</dbReference>
<comment type="similarity">
    <text evidence="2">In the N-terminal section; belongs to the glycosyltransferase 51 family.</text>
</comment>
<keyword evidence="19" id="KW-1185">Reference proteome</keyword>
<dbReference type="GO" id="GO:0009002">
    <property type="term" value="F:serine-type D-Ala-D-Ala carboxypeptidase activity"/>
    <property type="evidence" value="ECO:0007669"/>
    <property type="project" value="UniProtKB-EC"/>
</dbReference>
<keyword evidence="15" id="KW-0812">Transmembrane</keyword>
<evidence type="ECO:0000256" key="1">
    <source>
        <dbReference type="ARBA" id="ARBA00007090"/>
    </source>
</evidence>
<dbReference type="GO" id="GO:0008955">
    <property type="term" value="F:peptidoglycan glycosyltransferase activity"/>
    <property type="evidence" value="ECO:0007669"/>
    <property type="project" value="UniProtKB-EC"/>
</dbReference>
<feature type="domain" description="Glycosyl transferase family 51" evidence="17">
    <location>
        <begin position="82"/>
        <end position="266"/>
    </location>
</feature>
<dbReference type="Proteomes" id="UP000515275">
    <property type="component" value="Chromosome"/>
</dbReference>
<evidence type="ECO:0000256" key="13">
    <source>
        <dbReference type="ARBA" id="ARBA00049902"/>
    </source>
</evidence>
<keyword evidence="7" id="KW-0378">Hydrolase</keyword>
<evidence type="ECO:0000259" key="17">
    <source>
        <dbReference type="Pfam" id="PF00912"/>
    </source>
</evidence>
<evidence type="ECO:0000256" key="3">
    <source>
        <dbReference type="ARBA" id="ARBA00022645"/>
    </source>
</evidence>
<keyword evidence="9" id="KW-0573">Peptidoglycan synthesis</keyword>
<dbReference type="Pfam" id="PF00905">
    <property type="entry name" value="Transpeptidase"/>
    <property type="match status" value="1"/>
</dbReference>
<dbReference type="PANTHER" id="PTHR32282">
    <property type="entry name" value="BINDING PROTEIN TRANSPEPTIDASE, PUTATIVE-RELATED"/>
    <property type="match status" value="1"/>
</dbReference>